<gene>
    <name evidence="2" type="primary">Dmoj\GI17264</name>
    <name evidence="2" type="ORF">Dmoj_GI17264</name>
</gene>
<dbReference type="HOGENOM" id="CLU_2707376_0_0_1"/>
<evidence type="ECO:0000256" key="1">
    <source>
        <dbReference type="SAM" id="MobiDB-lite"/>
    </source>
</evidence>
<reference evidence="2 3" key="1">
    <citation type="journal article" date="2007" name="Nature">
        <title>Evolution of genes and genomes on the Drosophila phylogeny.</title>
        <authorList>
            <consortium name="Drosophila 12 Genomes Consortium"/>
            <person name="Clark A.G."/>
            <person name="Eisen M.B."/>
            <person name="Smith D.R."/>
            <person name="Bergman C.M."/>
            <person name="Oliver B."/>
            <person name="Markow T.A."/>
            <person name="Kaufman T.C."/>
            <person name="Kellis M."/>
            <person name="Gelbart W."/>
            <person name="Iyer V.N."/>
            <person name="Pollard D.A."/>
            <person name="Sackton T.B."/>
            <person name="Larracuente A.M."/>
            <person name="Singh N.D."/>
            <person name="Abad J.P."/>
            <person name="Abt D.N."/>
            <person name="Adryan B."/>
            <person name="Aguade M."/>
            <person name="Akashi H."/>
            <person name="Anderson W.W."/>
            <person name="Aquadro C.F."/>
            <person name="Ardell D.H."/>
            <person name="Arguello R."/>
            <person name="Artieri C.G."/>
            <person name="Barbash D.A."/>
            <person name="Barker D."/>
            <person name="Barsanti P."/>
            <person name="Batterham P."/>
            <person name="Batzoglou S."/>
            <person name="Begun D."/>
            <person name="Bhutkar A."/>
            <person name="Blanco E."/>
            <person name="Bosak S.A."/>
            <person name="Bradley R.K."/>
            <person name="Brand A.D."/>
            <person name="Brent M.R."/>
            <person name="Brooks A.N."/>
            <person name="Brown R.H."/>
            <person name="Butlin R.K."/>
            <person name="Caggese C."/>
            <person name="Calvi B.R."/>
            <person name="Bernardo de Carvalho A."/>
            <person name="Caspi A."/>
            <person name="Castrezana S."/>
            <person name="Celniker S.E."/>
            <person name="Chang J.L."/>
            <person name="Chapple C."/>
            <person name="Chatterji S."/>
            <person name="Chinwalla A."/>
            <person name="Civetta A."/>
            <person name="Clifton S.W."/>
            <person name="Comeron J.M."/>
            <person name="Costello J.C."/>
            <person name="Coyne J.A."/>
            <person name="Daub J."/>
            <person name="David R.G."/>
            <person name="Delcher A.L."/>
            <person name="Delehaunty K."/>
            <person name="Do C.B."/>
            <person name="Ebling H."/>
            <person name="Edwards K."/>
            <person name="Eickbush T."/>
            <person name="Evans J.D."/>
            <person name="Filipski A."/>
            <person name="Findeiss S."/>
            <person name="Freyhult E."/>
            <person name="Fulton L."/>
            <person name="Fulton R."/>
            <person name="Garcia A.C."/>
            <person name="Gardiner A."/>
            <person name="Garfield D.A."/>
            <person name="Garvin B.E."/>
            <person name="Gibson G."/>
            <person name="Gilbert D."/>
            <person name="Gnerre S."/>
            <person name="Godfrey J."/>
            <person name="Good R."/>
            <person name="Gotea V."/>
            <person name="Gravely B."/>
            <person name="Greenberg A.J."/>
            <person name="Griffiths-Jones S."/>
            <person name="Gross S."/>
            <person name="Guigo R."/>
            <person name="Gustafson E.A."/>
            <person name="Haerty W."/>
            <person name="Hahn M.W."/>
            <person name="Halligan D.L."/>
            <person name="Halpern A.L."/>
            <person name="Halter G.M."/>
            <person name="Han M.V."/>
            <person name="Heger A."/>
            <person name="Hillier L."/>
            <person name="Hinrichs A.S."/>
            <person name="Holmes I."/>
            <person name="Hoskins R.A."/>
            <person name="Hubisz M.J."/>
            <person name="Hultmark D."/>
            <person name="Huntley M.A."/>
            <person name="Jaffe D.B."/>
            <person name="Jagadeeshan S."/>
            <person name="Jeck W.R."/>
            <person name="Johnson J."/>
            <person name="Jones C.D."/>
            <person name="Jordan W.C."/>
            <person name="Karpen G.H."/>
            <person name="Kataoka E."/>
            <person name="Keightley P.D."/>
            <person name="Kheradpour P."/>
            <person name="Kirkness E.F."/>
            <person name="Koerich L.B."/>
            <person name="Kristiansen K."/>
            <person name="Kudrna D."/>
            <person name="Kulathinal R.J."/>
            <person name="Kumar S."/>
            <person name="Kwok R."/>
            <person name="Lander E."/>
            <person name="Langley C.H."/>
            <person name="Lapoint R."/>
            <person name="Lazzaro B.P."/>
            <person name="Lee S.J."/>
            <person name="Levesque L."/>
            <person name="Li R."/>
            <person name="Lin C.F."/>
            <person name="Lin M.F."/>
            <person name="Lindblad-Toh K."/>
            <person name="Llopart A."/>
            <person name="Long M."/>
            <person name="Low L."/>
            <person name="Lozovsky E."/>
            <person name="Lu J."/>
            <person name="Luo M."/>
            <person name="Machado C.A."/>
            <person name="Makalowski W."/>
            <person name="Marzo M."/>
            <person name="Matsuda M."/>
            <person name="Matzkin L."/>
            <person name="McAllister B."/>
            <person name="McBride C.S."/>
            <person name="McKernan B."/>
            <person name="McKernan K."/>
            <person name="Mendez-Lago M."/>
            <person name="Minx P."/>
            <person name="Mollenhauer M.U."/>
            <person name="Montooth K."/>
            <person name="Mount S.M."/>
            <person name="Mu X."/>
            <person name="Myers E."/>
            <person name="Negre B."/>
            <person name="Newfeld S."/>
            <person name="Nielsen R."/>
            <person name="Noor M.A."/>
            <person name="O'Grady P."/>
            <person name="Pachter L."/>
            <person name="Papaceit M."/>
            <person name="Parisi M.J."/>
            <person name="Parisi M."/>
            <person name="Parts L."/>
            <person name="Pedersen J.S."/>
            <person name="Pesole G."/>
            <person name="Phillippy A.M."/>
            <person name="Ponting C.P."/>
            <person name="Pop M."/>
            <person name="Porcelli D."/>
            <person name="Powell J.R."/>
            <person name="Prohaska S."/>
            <person name="Pruitt K."/>
            <person name="Puig M."/>
            <person name="Quesneville H."/>
            <person name="Ram K.R."/>
            <person name="Rand D."/>
            <person name="Rasmussen M.D."/>
            <person name="Reed L.K."/>
            <person name="Reenan R."/>
            <person name="Reily A."/>
            <person name="Remington K.A."/>
            <person name="Rieger T.T."/>
            <person name="Ritchie M.G."/>
            <person name="Robin C."/>
            <person name="Rogers Y.H."/>
            <person name="Rohde C."/>
            <person name="Rozas J."/>
            <person name="Rubenfield M.J."/>
            <person name="Ruiz A."/>
            <person name="Russo S."/>
            <person name="Salzberg S.L."/>
            <person name="Sanchez-Gracia A."/>
            <person name="Saranga D.J."/>
            <person name="Sato H."/>
            <person name="Schaeffer S.W."/>
            <person name="Schatz M.C."/>
            <person name="Schlenke T."/>
            <person name="Schwartz R."/>
            <person name="Segarra C."/>
            <person name="Singh R.S."/>
            <person name="Sirot L."/>
            <person name="Sirota M."/>
            <person name="Sisneros N.B."/>
            <person name="Smith C.D."/>
            <person name="Smith T.F."/>
            <person name="Spieth J."/>
            <person name="Stage D.E."/>
            <person name="Stark A."/>
            <person name="Stephan W."/>
            <person name="Strausberg R.L."/>
            <person name="Strempel S."/>
            <person name="Sturgill D."/>
            <person name="Sutton G."/>
            <person name="Sutton G.G."/>
            <person name="Tao W."/>
            <person name="Teichmann S."/>
            <person name="Tobari Y.N."/>
            <person name="Tomimura Y."/>
            <person name="Tsolas J.M."/>
            <person name="Valente V.L."/>
            <person name="Venter E."/>
            <person name="Venter J.C."/>
            <person name="Vicario S."/>
            <person name="Vieira F.G."/>
            <person name="Vilella A.J."/>
            <person name="Villasante A."/>
            <person name="Walenz B."/>
            <person name="Wang J."/>
            <person name="Wasserman M."/>
            <person name="Watts T."/>
            <person name="Wilson D."/>
            <person name="Wilson R.K."/>
            <person name="Wing R.A."/>
            <person name="Wolfner M.F."/>
            <person name="Wong A."/>
            <person name="Wong G.K."/>
            <person name="Wu C.I."/>
            <person name="Wu G."/>
            <person name="Yamamoto D."/>
            <person name="Yang H.P."/>
            <person name="Yang S.P."/>
            <person name="Yorke J.A."/>
            <person name="Yoshida K."/>
            <person name="Zdobnov E."/>
            <person name="Zhang P."/>
            <person name="Zhang Y."/>
            <person name="Zimin A.V."/>
            <person name="Baldwin J."/>
            <person name="Abdouelleil A."/>
            <person name="Abdulkadir J."/>
            <person name="Abebe A."/>
            <person name="Abera B."/>
            <person name="Abreu J."/>
            <person name="Acer S.C."/>
            <person name="Aftuck L."/>
            <person name="Alexander A."/>
            <person name="An P."/>
            <person name="Anderson E."/>
            <person name="Anderson S."/>
            <person name="Arachi H."/>
            <person name="Azer M."/>
            <person name="Bachantsang P."/>
            <person name="Barry A."/>
            <person name="Bayul T."/>
            <person name="Berlin A."/>
            <person name="Bessette D."/>
            <person name="Bloom T."/>
            <person name="Blye J."/>
            <person name="Boguslavskiy L."/>
            <person name="Bonnet C."/>
            <person name="Boukhgalter B."/>
            <person name="Bourzgui I."/>
            <person name="Brown A."/>
            <person name="Cahill P."/>
            <person name="Channer S."/>
            <person name="Cheshatsang Y."/>
            <person name="Chuda L."/>
            <person name="Citroen M."/>
            <person name="Collymore A."/>
            <person name="Cooke P."/>
            <person name="Costello M."/>
            <person name="D'Aco K."/>
            <person name="Daza R."/>
            <person name="De Haan G."/>
            <person name="DeGray S."/>
            <person name="DeMaso C."/>
            <person name="Dhargay N."/>
            <person name="Dooley K."/>
            <person name="Dooley E."/>
            <person name="Doricent M."/>
            <person name="Dorje P."/>
            <person name="Dorjee K."/>
            <person name="Dupes A."/>
            <person name="Elong R."/>
            <person name="Falk J."/>
            <person name="Farina A."/>
            <person name="Faro S."/>
            <person name="Ferguson D."/>
            <person name="Fisher S."/>
            <person name="Foley C.D."/>
            <person name="Franke A."/>
            <person name="Friedrich D."/>
            <person name="Gadbois L."/>
            <person name="Gearin G."/>
            <person name="Gearin C.R."/>
            <person name="Giannoukos G."/>
            <person name="Goode T."/>
            <person name="Graham J."/>
            <person name="Grandbois E."/>
            <person name="Grewal S."/>
            <person name="Gyaltsen K."/>
            <person name="Hafez N."/>
            <person name="Hagos B."/>
            <person name="Hall J."/>
            <person name="Henson C."/>
            <person name="Hollinger A."/>
            <person name="Honan T."/>
            <person name="Huard M.D."/>
            <person name="Hughes L."/>
            <person name="Hurhula B."/>
            <person name="Husby M.E."/>
            <person name="Kamat A."/>
            <person name="Kanga B."/>
            <person name="Kashin S."/>
            <person name="Khazanovich D."/>
            <person name="Kisner P."/>
            <person name="Lance K."/>
            <person name="Lara M."/>
            <person name="Lee W."/>
            <person name="Lennon N."/>
            <person name="Letendre F."/>
            <person name="LeVine R."/>
            <person name="Lipovsky A."/>
            <person name="Liu X."/>
            <person name="Liu J."/>
            <person name="Liu S."/>
            <person name="Lokyitsang T."/>
            <person name="Lokyitsang Y."/>
            <person name="Lubonja R."/>
            <person name="Lui A."/>
            <person name="MacDonald P."/>
            <person name="Magnisalis V."/>
            <person name="Maru K."/>
            <person name="Matthews C."/>
            <person name="McCusker W."/>
            <person name="McDonough S."/>
            <person name="Mehta T."/>
            <person name="Meldrim J."/>
            <person name="Meneus L."/>
            <person name="Mihai O."/>
            <person name="Mihalev A."/>
            <person name="Mihova T."/>
            <person name="Mittelman R."/>
            <person name="Mlenga V."/>
            <person name="Montmayeur A."/>
            <person name="Mulrain L."/>
            <person name="Navidi A."/>
            <person name="Naylor J."/>
            <person name="Negash T."/>
            <person name="Nguyen T."/>
            <person name="Nguyen N."/>
            <person name="Nicol R."/>
            <person name="Norbu C."/>
            <person name="Norbu N."/>
            <person name="Novod N."/>
            <person name="O'Neill B."/>
            <person name="Osman S."/>
            <person name="Markiewicz E."/>
            <person name="Oyono O.L."/>
            <person name="Patti C."/>
            <person name="Phunkhang P."/>
            <person name="Pierre F."/>
            <person name="Priest M."/>
            <person name="Raghuraman S."/>
            <person name="Rege F."/>
            <person name="Reyes R."/>
            <person name="Rise C."/>
            <person name="Rogov P."/>
            <person name="Ross K."/>
            <person name="Ryan E."/>
            <person name="Settipalli S."/>
            <person name="Shea T."/>
            <person name="Sherpa N."/>
            <person name="Shi L."/>
            <person name="Shih D."/>
            <person name="Sparrow T."/>
            <person name="Spaulding J."/>
            <person name="Stalker J."/>
            <person name="Stange-Thomann N."/>
            <person name="Stavropoulos S."/>
            <person name="Stone C."/>
            <person name="Strader C."/>
            <person name="Tesfaye S."/>
            <person name="Thomson T."/>
            <person name="Thoulutsang Y."/>
            <person name="Thoulutsang D."/>
            <person name="Topham K."/>
            <person name="Topping I."/>
            <person name="Tsamla T."/>
            <person name="Vassiliev H."/>
            <person name="Vo A."/>
            <person name="Wangchuk T."/>
            <person name="Wangdi T."/>
            <person name="Weiand M."/>
            <person name="Wilkinson J."/>
            <person name="Wilson A."/>
            <person name="Yadav S."/>
            <person name="Young G."/>
            <person name="Yu Q."/>
            <person name="Zembek L."/>
            <person name="Zhong D."/>
            <person name="Zimmer A."/>
            <person name="Zwirko Z."/>
            <person name="Jaffe D.B."/>
            <person name="Alvarez P."/>
            <person name="Brockman W."/>
            <person name="Butler J."/>
            <person name="Chin C."/>
            <person name="Gnerre S."/>
            <person name="Grabherr M."/>
            <person name="Kleber M."/>
            <person name="Mauceli E."/>
            <person name="MacCallum I."/>
        </authorList>
    </citation>
    <scope>NUCLEOTIDE SEQUENCE [LARGE SCALE GENOMIC DNA]</scope>
    <source>
        <strain evidence="3">Tucson 15081-1352.22</strain>
    </source>
</reference>
<feature type="region of interest" description="Disordered" evidence="1">
    <location>
        <begin position="1"/>
        <end position="34"/>
    </location>
</feature>
<name>B4LA88_DROMO</name>
<sequence length="73" mass="7656">MPQSEGGYVSLPAMNGNGSAIYQSTTEPQAASPNSVFKSVRRAFGQAIKSSPGESEELVRMERPVVIVGGGTR</sequence>
<dbReference type="eggNOG" id="KOG2931">
    <property type="taxonomic scope" value="Eukaryota"/>
</dbReference>
<dbReference type="Proteomes" id="UP000009192">
    <property type="component" value="Unassembled WGS sequence"/>
</dbReference>
<dbReference type="KEGG" id="dmo:Dmoj_GI17264"/>
<accession>B4LA88</accession>
<dbReference type="EMBL" id="CH933990">
    <property type="protein sequence ID" value="EDW06618.1"/>
    <property type="molecule type" value="Genomic_DNA"/>
</dbReference>
<dbReference type="AlphaFoldDB" id="B4LA88"/>
<dbReference type="OrthoDB" id="741027at2759"/>
<evidence type="ECO:0000313" key="3">
    <source>
        <dbReference type="Proteomes" id="UP000009192"/>
    </source>
</evidence>
<protein>
    <submittedName>
        <fullName evidence="2">Uncharacterized protein</fullName>
    </submittedName>
</protein>
<dbReference type="InParanoid" id="B4LA88"/>
<keyword evidence="3" id="KW-1185">Reference proteome</keyword>
<proteinExistence type="predicted"/>
<evidence type="ECO:0000313" key="2">
    <source>
        <dbReference type="EMBL" id="EDW06618.1"/>
    </source>
</evidence>
<feature type="compositionally biased region" description="Polar residues" evidence="1">
    <location>
        <begin position="16"/>
        <end position="34"/>
    </location>
</feature>
<organism evidence="2 3">
    <name type="scientific">Drosophila mojavensis</name>
    <name type="common">Fruit fly</name>
    <dbReference type="NCBI Taxonomy" id="7230"/>
    <lineage>
        <taxon>Eukaryota</taxon>
        <taxon>Metazoa</taxon>
        <taxon>Ecdysozoa</taxon>
        <taxon>Arthropoda</taxon>
        <taxon>Hexapoda</taxon>
        <taxon>Insecta</taxon>
        <taxon>Pterygota</taxon>
        <taxon>Neoptera</taxon>
        <taxon>Endopterygota</taxon>
        <taxon>Diptera</taxon>
        <taxon>Brachycera</taxon>
        <taxon>Muscomorpha</taxon>
        <taxon>Ephydroidea</taxon>
        <taxon>Drosophilidae</taxon>
        <taxon>Drosophila</taxon>
    </lineage>
</organism>